<accession>A0ABP8D0F5</accession>
<dbReference type="EMBL" id="BAABCB010000028">
    <property type="protein sequence ID" value="GAA4245649.1"/>
    <property type="molecule type" value="Genomic_DNA"/>
</dbReference>
<gene>
    <name evidence="1" type="ORF">GCM10022292_28850</name>
</gene>
<keyword evidence="2" id="KW-1185">Reference proteome</keyword>
<comment type="caution">
    <text evidence="1">The sequence shown here is derived from an EMBL/GenBank/DDBJ whole genome shotgun (WGS) entry which is preliminary data.</text>
</comment>
<evidence type="ECO:0000313" key="2">
    <source>
        <dbReference type="Proteomes" id="UP001501682"/>
    </source>
</evidence>
<organism evidence="1 2">
    <name type="scientific">Winogradskyella damuponensis</name>
    <dbReference type="NCBI Taxonomy" id="943939"/>
    <lineage>
        <taxon>Bacteria</taxon>
        <taxon>Pseudomonadati</taxon>
        <taxon>Bacteroidota</taxon>
        <taxon>Flavobacteriia</taxon>
        <taxon>Flavobacteriales</taxon>
        <taxon>Flavobacteriaceae</taxon>
        <taxon>Winogradskyella</taxon>
    </lineage>
</organism>
<reference evidence="2" key="1">
    <citation type="journal article" date="2019" name="Int. J. Syst. Evol. Microbiol.">
        <title>The Global Catalogue of Microorganisms (GCM) 10K type strain sequencing project: providing services to taxonomists for standard genome sequencing and annotation.</title>
        <authorList>
            <consortium name="The Broad Institute Genomics Platform"/>
            <consortium name="The Broad Institute Genome Sequencing Center for Infectious Disease"/>
            <person name="Wu L."/>
            <person name="Ma J."/>
        </authorList>
    </citation>
    <scope>NUCLEOTIDE SEQUENCE [LARGE SCALE GENOMIC DNA]</scope>
    <source>
        <strain evidence="2">JCM 17633</strain>
    </source>
</reference>
<evidence type="ECO:0000313" key="1">
    <source>
        <dbReference type="EMBL" id="GAA4245649.1"/>
    </source>
</evidence>
<dbReference type="Proteomes" id="UP001501682">
    <property type="component" value="Unassembled WGS sequence"/>
</dbReference>
<sequence>MPQIYHELLLMKSKPNLPEPTLNENDEFSVLENTFELVSNVFKLAKKVFML</sequence>
<proteinExistence type="predicted"/>
<protein>
    <submittedName>
        <fullName evidence="1">Uncharacterized protein</fullName>
    </submittedName>
</protein>
<name>A0ABP8D0F5_9FLAO</name>